<feature type="signal peptide" evidence="3">
    <location>
        <begin position="1"/>
        <end position="24"/>
    </location>
</feature>
<accession>A0A6J4S045</accession>
<keyword evidence="2" id="KW-0812">Transmembrane</keyword>
<organism evidence="4">
    <name type="scientific">uncultured Solirubrobacteraceae bacterium</name>
    <dbReference type="NCBI Taxonomy" id="1162706"/>
    <lineage>
        <taxon>Bacteria</taxon>
        <taxon>Bacillati</taxon>
        <taxon>Actinomycetota</taxon>
        <taxon>Thermoleophilia</taxon>
        <taxon>Solirubrobacterales</taxon>
        <taxon>Solirubrobacteraceae</taxon>
        <taxon>environmental samples</taxon>
    </lineage>
</organism>
<feature type="transmembrane region" description="Helical" evidence="2">
    <location>
        <begin position="174"/>
        <end position="195"/>
    </location>
</feature>
<feature type="chain" id="PRO_5026951789" description="CopC domain-containing protein" evidence="3">
    <location>
        <begin position="25"/>
        <end position="200"/>
    </location>
</feature>
<keyword evidence="3" id="KW-0732">Signal</keyword>
<proteinExistence type="predicted"/>
<keyword evidence="2" id="KW-0472">Membrane</keyword>
<sequence length="200" mass="20729">MRALVALIGSVSALAVLTAAPAGAHGPCGCLDPRIVEAGSLVRLTDQQGRQAGGAGYPAYRVVFNPARADLGIAPSYLASAHRPDAPTTTVLSRSPRRPTRRGRFEVPRATPPGLYMVLIFDGEEGGAHNTWDYLHVVGRDRGEPSAEPTVEASSPTPSEGSRESSAARAPNRVAIVGAGVGALLLGAILGAMAMRSRSR</sequence>
<feature type="region of interest" description="Disordered" evidence="1">
    <location>
        <begin position="141"/>
        <end position="169"/>
    </location>
</feature>
<feature type="region of interest" description="Disordered" evidence="1">
    <location>
        <begin position="82"/>
        <end position="108"/>
    </location>
</feature>
<keyword evidence="2" id="KW-1133">Transmembrane helix</keyword>
<evidence type="ECO:0000313" key="4">
    <source>
        <dbReference type="EMBL" id="CAA9485564.1"/>
    </source>
</evidence>
<evidence type="ECO:0008006" key="5">
    <source>
        <dbReference type="Google" id="ProtNLM"/>
    </source>
</evidence>
<reference evidence="4" key="1">
    <citation type="submission" date="2020-02" db="EMBL/GenBank/DDBJ databases">
        <authorList>
            <person name="Meier V. D."/>
        </authorList>
    </citation>
    <scope>NUCLEOTIDE SEQUENCE</scope>
    <source>
        <strain evidence="4">AVDCRST_MAG69</strain>
    </source>
</reference>
<protein>
    <recommendedName>
        <fullName evidence="5">CopC domain-containing protein</fullName>
    </recommendedName>
</protein>
<evidence type="ECO:0000256" key="1">
    <source>
        <dbReference type="SAM" id="MobiDB-lite"/>
    </source>
</evidence>
<gene>
    <name evidence="4" type="ORF">AVDCRST_MAG69-1038</name>
</gene>
<dbReference type="AlphaFoldDB" id="A0A6J4S045"/>
<evidence type="ECO:0000256" key="3">
    <source>
        <dbReference type="SAM" id="SignalP"/>
    </source>
</evidence>
<dbReference type="EMBL" id="CADCVP010000117">
    <property type="protein sequence ID" value="CAA9485564.1"/>
    <property type="molecule type" value="Genomic_DNA"/>
</dbReference>
<evidence type="ECO:0000256" key="2">
    <source>
        <dbReference type="SAM" id="Phobius"/>
    </source>
</evidence>
<name>A0A6J4S045_9ACTN</name>